<dbReference type="PANTHER" id="PTHR46696">
    <property type="entry name" value="P450, PUTATIVE (EUROFUNG)-RELATED"/>
    <property type="match status" value="1"/>
</dbReference>
<keyword evidence="2" id="KW-0349">Heme</keyword>
<protein>
    <submittedName>
        <fullName evidence="3">Cytochrome P450</fullName>
    </submittedName>
</protein>
<dbReference type="Gene3D" id="1.10.630.10">
    <property type="entry name" value="Cytochrome P450"/>
    <property type="match status" value="1"/>
</dbReference>
<proteinExistence type="inferred from homology"/>
<evidence type="ECO:0000313" key="4">
    <source>
        <dbReference type="Proteomes" id="UP001501747"/>
    </source>
</evidence>
<dbReference type="Proteomes" id="UP001501747">
    <property type="component" value="Unassembled WGS sequence"/>
</dbReference>
<dbReference type="InterPro" id="IPR001128">
    <property type="entry name" value="Cyt_P450"/>
</dbReference>
<keyword evidence="2" id="KW-0503">Monooxygenase</keyword>
<keyword evidence="2" id="KW-0479">Metal-binding</keyword>
<keyword evidence="4" id="KW-1185">Reference proteome</keyword>
<keyword evidence="2" id="KW-0408">Iron</keyword>
<dbReference type="PROSITE" id="PS00086">
    <property type="entry name" value="CYTOCHROME_P450"/>
    <property type="match status" value="1"/>
</dbReference>
<dbReference type="PRINTS" id="PR00359">
    <property type="entry name" value="BP450"/>
</dbReference>
<gene>
    <name evidence="3" type="ORF">GCM10022247_03990</name>
</gene>
<dbReference type="InterPro" id="IPR017972">
    <property type="entry name" value="Cyt_P450_CS"/>
</dbReference>
<dbReference type="Pfam" id="PF00067">
    <property type="entry name" value="p450"/>
    <property type="match status" value="1"/>
</dbReference>
<evidence type="ECO:0000256" key="2">
    <source>
        <dbReference type="RuleBase" id="RU000461"/>
    </source>
</evidence>
<comment type="similarity">
    <text evidence="1 2">Belongs to the cytochrome P450 family.</text>
</comment>
<keyword evidence="2" id="KW-0560">Oxidoreductase</keyword>
<dbReference type="EMBL" id="BAABAL010000003">
    <property type="protein sequence ID" value="GAA3988678.1"/>
    <property type="molecule type" value="Genomic_DNA"/>
</dbReference>
<dbReference type="InterPro" id="IPR036396">
    <property type="entry name" value="Cyt_P450_sf"/>
</dbReference>
<evidence type="ECO:0000256" key="1">
    <source>
        <dbReference type="ARBA" id="ARBA00010617"/>
    </source>
</evidence>
<dbReference type="PRINTS" id="PR00385">
    <property type="entry name" value="P450"/>
</dbReference>
<dbReference type="CDD" id="cd20625">
    <property type="entry name" value="CYP164-like"/>
    <property type="match status" value="1"/>
</dbReference>
<comment type="caution">
    <text evidence="3">The sequence shown here is derived from an EMBL/GenBank/DDBJ whole genome shotgun (WGS) entry which is preliminary data.</text>
</comment>
<name>A0ABP7QVN6_9PSEU</name>
<dbReference type="PANTHER" id="PTHR46696:SF1">
    <property type="entry name" value="CYTOCHROME P450 YJIB-RELATED"/>
    <property type="match status" value="1"/>
</dbReference>
<dbReference type="SUPFAM" id="SSF48264">
    <property type="entry name" value="Cytochrome P450"/>
    <property type="match status" value="1"/>
</dbReference>
<accession>A0ABP7QVN6</accession>
<dbReference type="InterPro" id="IPR002397">
    <property type="entry name" value="Cyt_P450_B"/>
</dbReference>
<organism evidence="3 4">
    <name type="scientific">Allokutzneria multivorans</name>
    <dbReference type="NCBI Taxonomy" id="1142134"/>
    <lineage>
        <taxon>Bacteria</taxon>
        <taxon>Bacillati</taxon>
        <taxon>Actinomycetota</taxon>
        <taxon>Actinomycetes</taxon>
        <taxon>Pseudonocardiales</taxon>
        <taxon>Pseudonocardiaceae</taxon>
        <taxon>Allokutzneria</taxon>
    </lineage>
</organism>
<sequence length="389" mass="42908">MTDMDIREDNAHAVAAATDIFAALHDPAVRAEPYPLLSSLRERSPYTMTDSGTVLVGRYDDAEAILRDGGLTPFQGLDAVDHQRLRRLVSKAFTPRAIAVLAPRISEIIDVALTEAERRGSIDIAEDLAYPLPVTIISEWLGVPAADSALLRDWSSLLTRTFDFDVAAKERGRIERASAEFDGYFRELIDYRRRHPGEDLLSRLVRAEEDGEALTSQELLSTVGTLLVAGHETTTNLISNGVLALLRNPDQLALLHADPRLSSAVVEETLRYDPPVQLVWRTAREATTVGGVPVGAGEWVLVLVGAANRDPARYADADAFRLDRRKPDHLGFSLGPHYCIGASLARLEGSLVFDAVARRLVGAELDEDSLRYRRHVTFRGPERLVVSMR</sequence>
<reference evidence="4" key="1">
    <citation type="journal article" date="2019" name="Int. J. Syst. Evol. Microbiol.">
        <title>The Global Catalogue of Microorganisms (GCM) 10K type strain sequencing project: providing services to taxonomists for standard genome sequencing and annotation.</title>
        <authorList>
            <consortium name="The Broad Institute Genomics Platform"/>
            <consortium name="The Broad Institute Genome Sequencing Center for Infectious Disease"/>
            <person name="Wu L."/>
            <person name="Ma J."/>
        </authorList>
    </citation>
    <scope>NUCLEOTIDE SEQUENCE [LARGE SCALE GENOMIC DNA]</scope>
    <source>
        <strain evidence="4">JCM 17342</strain>
    </source>
</reference>
<evidence type="ECO:0000313" key="3">
    <source>
        <dbReference type="EMBL" id="GAA3988678.1"/>
    </source>
</evidence>